<reference evidence="1 3" key="1">
    <citation type="journal article" date="2017" name="Nature">
        <title>The sunflower genome provides insights into oil metabolism, flowering and Asterid evolution.</title>
        <authorList>
            <person name="Badouin H."/>
            <person name="Gouzy J."/>
            <person name="Grassa C.J."/>
            <person name="Murat F."/>
            <person name="Staton S.E."/>
            <person name="Cottret L."/>
            <person name="Lelandais-Briere C."/>
            <person name="Owens G.L."/>
            <person name="Carrere S."/>
            <person name="Mayjonade B."/>
            <person name="Legrand L."/>
            <person name="Gill N."/>
            <person name="Kane N.C."/>
            <person name="Bowers J.E."/>
            <person name="Hubner S."/>
            <person name="Bellec A."/>
            <person name="Berard A."/>
            <person name="Berges H."/>
            <person name="Blanchet N."/>
            <person name="Boniface M.C."/>
            <person name="Brunel D."/>
            <person name="Catrice O."/>
            <person name="Chaidir N."/>
            <person name="Claudel C."/>
            <person name="Donnadieu C."/>
            <person name="Faraut T."/>
            <person name="Fievet G."/>
            <person name="Helmstetter N."/>
            <person name="King M."/>
            <person name="Knapp S.J."/>
            <person name="Lai Z."/>
            <person name="Le Paslier M.C."/>
            <person name="Lippi Y."/>
            <person name="Lorenzon L."/>
            <person name="Mandel J.R."/>
            <person name="Marage G."/>
            <person name="Marchand G."/>
            <person name="Marquand E."/>
            <person name="Bret-Mestries E."/>
            <person name="Morien E."/>
            <person name="Nambeesan S."/>
            <person name="Nguyen T."/>
            <person name="Pegot-Espagnet P."/>
            <person name="Pouilly N."/>
            <person name="Raftis F."/>
            <person name="Sallet E."/>
            <person name="Schiex T."/>
            <person name="Thomas J."/>
            <person name="Vandecasteele C."/>
            <person name="Vares D."/>
            <person name="Vear F."/>
            <person name="Vautrin S."/>
            <person name="Crespi M."/>
            <person name="Mangin B."/>
            <person name="Burke J.M."/>
            <person name="Salse J."/>
            <person name="Munos S."/>
            <person name="Vincourt P."/>
            <person name="Rieseberg L.H."/>
            <person name="Langlade N.B."/>
        </authorList>
    </citation>
    <scope>NUCLEOTIDE SEQUENCE [LARGE SCALE GENOMIC DNA]</scope>
    <source>
        <strain evidence="3">cv. SF193</strain>
        <tissue evidence="1">Leaves</tissue>
    </source>
</reference>
<dbReference type="Gramene" id="mRNA:HanXRQr2_Chr04g0191061">
    <property type="protein sequence ID" value="mRNA:HanXRQr2_Chr04g0191061"/>
    <property type="gene ID" value="HanXRQr2_Chr04g0191061"/>
</dbReference>
<reference evidence="2" key="2">
    <citation type="submission" date="2017-02" db="EMBL/GenBank/DDBJ databases">
        <title>Sunflower complete genome.</title>
        <authorList>
            <person name="Langlade N."/>
            <person name="Munos S."/>
        </authorList>
    </citation>
    <scope>NUCLEOTIDE SEQUENCE [LARGE SCALE GENOMIC DNA]</scope>
    <source>
        <tissue evidence="2">Leaves</tissue>
    </source>
</reference>
<organism evidence="2 3">
    <name type="scientific">Helianthus annuus</name>
    <name type="common">Common sunflower</name>
    <dbReference type="NCBI Taxonomy" id="4232"/>
    <lineage>
        <taxon>Eukaryota</taxon>
        <taxon>Viridiplantae</taxon>
        <taxon>Streptophyta</taxon>
        <taxon>Embryophyta</taxon>
        <taxon>Tracheophyta</taxon>
        <taxon>Spermatophyta</taxon>
        <taxon>Magnoliopsida</taxon>
        <taxon>eudicotyledons</taxon>
        <taxon>Gunneridae</taxon>
        <taxon>Pentapetalae</taxon>
        <taxon>asterids</taxon>
        <taxon>campanulids</taxon>
        <taxon>Asterales</taxon>
        <taxon>Asteraceae</taxon>
        <taxon>Asteroideae</taxon>
        <taxon>Heliantheae alliance</taxon>
        <taxon>Heliantheae</taxon>
        <taxon>Helianthus</taxon>
    </lineage>
</organism>
<dbReference type="Proteomes" id="UP000215914">
    <property type="component" value="Chromosome 4"/>
</dbReference>
<accession>A0A251V2U6</accession>
<proteinExistence type="predicted"/>
<keyword evidence="3" id="KW-1185">Reference proteome</keyword>
<gene>
    <name evidence="2" type="ORF">HannXRQ_Chr04g0127631</name>
    <name evidence="1" type="ORF">HanXRQr2_Chr04g0191061</name>
</gene>
<sequence length="86" mass="9324">MLAVELSPANNHRHSASPQASLFCTSALAVGEILEKSSLEDSVSCVSKDQIPKIDKSGRFCNPRAARELALCSELIYIQVQEAMMS</sequence>
<evidence type="ECO:0000313" key="3">
    <source>
        <dbReference type="Proteomes" id="UP000215914"/>
    </source>
</evidence>
<dbReference type="EMBL" id="MNCJ02000319">
    <property type="protein sequence ID" value="KAF5812302.1"/>
    <property type="molecule type" value="Genomic_DNA"/>
</dbReference>
<dbReference type="InParanoid" id="A0A251V2U6"/>
<evidence type="ECO:0000313" key="2">
    <source>
        <dbReference type="EMBL" id="OTG29938.1"/>
    </source>
</evidence>
<name>A0A251V2U6_HELAN</name>
<protein>
    <submittedName>
        <fullName evidence="2">Uncharacterized protein</fullName>
    </submittedName>
</protein>
<evidence type="ECO:0000313" key="1">
    <source>
        <dbReference type="EMBL" id="KAF5812302.1"/>
    </source>
</evidence>
<reference evidence="1" key="3">
    <citation type="submission" date="2020-06" db="EMBL/GenBank/DDBJ databases">
        <title>Helianthus annuus Genome sequencing and assembly Release 2.</title>
        <authorList>
            <person name="Gouzy J."/>
            <person name="Langlade N."/>
            <person name="Munos S."/>
        </authorList>
    </citation>
    <scope>NUCLEOTIDE SEQUENCE</scope>
    <source>
        <tissue evidence="1">Leaves</tissue>
    </source>
</reference>
<dbReference type="EMBL" id="CM007893">
    <property type="protein sequence ID" value="OTG29938.1"/>
    <property type="molecule type" value="Genomic_DNA"/>
</dbReference>
<dbReference type="AlphaFoldDB" id="A0A251V2U6"/>